<keyword evidence="5" id="KW-0808">Transferase</keyword>
<feature type="domain" description="Polymerase/histidinol phosphatase N-terminal" evidence="11">
    <location>
        <begin position="4"/>
        <end position="71"/>
    </location>
</feature>
<dbReference type="GO" id="GO:0005737">
    <property type="term" value="C:cytoplasm"/>
    <property type="evidence" value="ECO:0007669"/>
    <property type="project" value="UniProtKB-SubCell"/>
</dbReference>
<comment type="similarity">
    <text evidence="2">Belongs to the DNA polymerase type-C family. DnaE subfamily.</text>
</comment>
<dbReference type="Pfam" id="PF17657">
    <property type="entry name" value="DNA_pol3_finger"/>
    <property type="match status" value="1"/>
</dbReference>
<dbReference type="PANTHER" id="PTHR32294">
    <property type="entry name" value="DNA POLYMERASE III SUBUNIT ALPHA"/>
    <property type="match status" value="1"/>
</dbReference>
<dbReference type="InterPro" id="IPR011708">
    <property type="entry name" value="DNA_pol3_alpha_NTPase_dom"/>
</dbReference>
<dbReference type="PATRIC" id="fig|476272.21.peg.2303"/>
<dbReference type="Pfam" id="PF02811">
    <property type="entry name" value="PHP"/>
    <property type="match status" value="1"/>
</dbReference>
<evidence type="ECO:0000313" key="13">
    <source>
        <dbReference type="Proteomes" id="UP000003100"/>
    </source>
</evidence>
<dbReference type="Pfam" id="PF01336">
    <property type="entry name" value="tRNA_anti-codon"/>
    <property type="match status" value="1"/>
</dbReference>
<keyword evidence="8" id="KW-0239">DNA-directed DNA polymerase</keyword>
<dbReference type="Gene3D" id="1.10.150.870">
    <property type="match status" value="1"/>
</dbReference>
<dbReference type="NCBIfam" id="NF004226">
    <property type="entry name" value="PRK05673.1"/>
    <property type="match status" value="1"/>
</dbReference>
<evidence type="ECO:0000259" key="11">
    <source>
        <dbReference type="SMART" id="SM00481"/>
    </source>
</evidence>
<comment type="subcellular location">
    <subcellularLocation>
        <location evidence="1">Cytoplasm</location>
    </subcellularLocation>
</comment>
<organism evidence="12 13">
    <name type="scientific">Blautia hydrogenotrophica (strain DSM 10507 / JCM 14656 / S5a33)</name>
    <name type="common">Ruminococcus hydrogenotrophicus</name>
    <dbReference type="NCBI Taxonomy" id="476272"/>
    <lineage>
        <taxon>Bacteria</taxon>
        <taxon>Bacillati</taxon>
        <taxon>Bacillota</taxon>
        <taxon>Clostridia</taxon>
        <taxon>Lachnospirales</taxon>
        <taxon>Lachnospiraceae</taxon>
        <taxon>Blautia</taxon>
    </lineage>
</organism>
<reference evidence="12 13" key="1">
    <citation type="submission" date="2009-01" db="EMBL/GenBank/DDBJ databases">
        <authorList>
            <person name="Fulton L."/>
            <person name="Clifton S."/>
            <person name="Fulton B."/>
            <person name="Xu J."/>
            <person name="Minx P."/>
            <person name="Pepin K.H."/>
            <person name="Johnson M."/>
            <person name="Bhonagiri V."/>
            <person name="Nash W.E."/>
            <person name="Mardis E.R."/>
            <person name="Wilson R.K."/>
        </authorList>
    </citation>
    <scope>NUCLEOTIDE SEQUENCE [LARGE SCALE GENOMIC DNA]</scope>
    <source>
        <strain evidence="13">DSM 10507 / JCM 14656 / S5a33</strain>
    </source>
</reference>
<keyword evidence="13" id="KW-1185">Reference proteome</keyword>
<dbReference type="SUPFAM" id="SSF89550">
    <property type="entry name" value="PHP domain-like"/>
    <property type="match status" value="1"/>
</dbReference>
<dbReference type="EC" id="2.7.7.7" evidence="3"/>
<dbReference type="Proteomes" id="UP000003100">
    <property type="component" value="Unassembled WGS sequence"/>
</dbReference>
<evidence type="ECO:0000256" key="9">
    <source>
        <dbReference type="ARBA" id="ARBA00025611"/>
    </source>
</evidence>
<keyword evidence="6" id="KW-0548">Nucleotidyltransferase</keyword>
<dbReference type="GeneID" id="86820105"/>
<comment type="function">
    <text evidence="9">DNA polymerase III is a complex, multichain enzyme responsible for most of the replicative synthesis in bacteria. This DNA polymerase also exhibits 3' to 5' exonuclease activity. The alpha chain is the DNA polymerase.</text>
</comment>
<dbReference type="GO" id="GO:0006260">
    <property type="term" value="P:DNA replication"/>
    <property type="evidence" value="ECO:0007669"/>
    <property type="project" value="UniProtKB-KW"/>
</dbReference>
<evidence type="ECO:0000256" key="3">
    <source>
        <dbReference type="ARBA" id="ARBA00012417"/>
    </source>
</evidence>
<evidence type="ECO:0000256" key="5">
    <source>
        <dbReference type="ARBA" id="ARBA00022679"/>
    </source>
</evidence>
<evidence type="ECO:0000256" key="4">
    <source>
        <dbReference type="ARBA" id="ARBA00019114"/>
    </source>
</evidence>
<dbReference type="InterPro" id="IPR003141">
    <property type="entry name" value="Pol/His_phosphatase_N"/>
</dbReference>
<dbReference type="Pfam" id="PF07733">
    <property type="entry name" value="DNA_pol3_alpha"/>
    <property type="match status" value="1"/>
</dbReference>
<dbReference type="InterPro" id="IPR004805">
    <property type="entry name" value="DnaE2/DnaE/PolC"/>
</dbReference>
<dbReference type="Pfam" id="PF14579">
    <property type="entry name" value="HHH_6"/>
    <property type="match status" value="1"/>
</dbReference>
<evidence type="ECO:0000256" key="1">
    <source>
        <dbReference type="ARBA" id="ARBA00004496"/>
    </source>
</evidence>
<comment type="catalytic activity">
    <reaction evidence="10">
        <text>DNA(n) + a 2'-deoxyribonucleoside 5'-triphosphate = DNA(n+1) + diphosphate</text>
        <dbReference type="Rhea" id="RHEA:22508"/>
        <dbReference type="Rhea" id="RHEA-COMP:17339"/>
        <dbReference type="Rhea" id="RHEA-COMP:17340"/>
        <dbReference type="ChEBI" id="CHEBI:33019"/>
        <dbReference type="ChEBI" id="CHEBI:61560"/>
        <dbReference type="ChEBI" id="CHEBI:173112"/>
        <dbReference type="EC" id="2.7.7.7"/>
    </reaction>
</comment>
<dbReference type="HOGENOM" id="CLU_001600_0_0_9"/>
<proteinExistence type="inferred from homology"/>
<gene>
    <name evidence="12" type="ORF">RUMHYD_00957</name>
</gene>
<evidence type="ECO:0000256" key="7">
    <source>
        <dbReference type="ARBA" id="ARBA00022705"/>
    </source>
</evidence>
<dbReference type="GO" id="GO:0003887">
    <property type="term" value="F:DNA-directed DNA polymerase activity"/>
    <property type="evidence" value="ECO:0007669"/>
    <property type="project" value="UniProtKB-KW"/>
</dbReference>
<dbReference type="InterPro" id="IPR004013">
    <property type="entry name" value="PHP_dom"/>
</dbReference>
<protein>
    <recommendedName>
        <fullName evidence="4">DNA polymerase III subunit alpha</fullName>
        <ecNumber evidence="3">2.7.7.7</ecNumber>
    </recommendedName>
</protein>
<dbReference type="CDD" id="cd12113">
    <property type="entry name" value="PHP_PolIIIA_DnaE3"/>
    <property type="match status" value="1"/>
</dbReference>
<dbReference type="InterPro" id="IPR041931">
    <property type="entry name" value="DNA_pol3_alpha_thumb_dom"/>
</dbReference>
<evidence type="ECO:0000256" key="10">
    <source>
        <dbReference type="ARBA" id="ARBA00049244"/>
    </source>
</evidence>
<dbReference type="Gene3D" id="1.10.10.1600">
    <property type="entry name" value="Bacterial DNA polymerase III alpha subunit, thumb domain"/>
    <property type="match status" value="1"/>
</dbReference>
<dbReference type="NCBIfam" id="NF005298">
    <property type="entry name" value="PRK06826.1"/>
    <property type="match status" value="1"/>
</dbReference>
<reference evidence="12 13" key="2">
    <citation type="submission" date="2009-02" db="EMBL/GenBank/DDBJ databases">
        <title>Draft genome sequence of Blautia hydrogenotrophica DSM 10507 (Ruminococcus hydrogenotrophicus DSM 10507).</title>
        <authorList>
            <person name="Sudarsanam P."/>
            <person name="Ley R."/>
            <person name="Guruge J."/>
            <person name="Turnbaugh P.J."/>
            <person name="Mahowald M."/>
            <person name="Liep D."/>
            <person name="Gordon J."/>
        </authorList>
    </citation>
    <scope>NUCLEOTIDE SEQUENCE [LARGE SCALE GENOMIC DNA]</scope>
    <source>
        <strain evidence="13">DSM 10507 / JCM 14656 / S5a33</strain>
    </source>
</reference>
<accession>C0CJF9</accession>
<dbReference type="InterPro" id="IPR016195">
    <property type="entry name" value="Pol/histidinol_Pase-like"/>
</dbReference>
<dbReference type="InterPro" id="IPR004365">
    <property type="entry name" value="NA-bd_OB_tRNA"/>
</dbReference>
<dbReference type="PANTHER" id="PTHR32294:SF0">
    <property type="entry name" value="DNA POLYMERASE III SUBUNIT ALPHA"/>
    <property type="match status" value="1"/>
</dbReference>
<evidence type="ECO:0000313" key="12">
    <source>
        <dbReference type="EMBL" id="EEG50069.1"/>
    </source>
</evidence>
<name>C0CJF9_BLAHS</name>
<dbReference type="Gene3D" id="3.20.20.140">
    <property type="entry name" value="Metal-dependent hydrolases"/>
    <property type="match status" value="1"/>
</dbReference>
<evidence type="ECO:0000256" key="8">
    <source>
        <dbReference type="ARBA" id="ARBA00022932"/>
    </source>
</evidence>
<dbReference type="eggNOG" id="COG0587">
    <property type="taxonomic scope" value="Bacteria"/>
</dbReference>
<dbReference type="GO" id="GO:0003676">
    <property type="term" value="F:nucleic acid binding"/>
    <property type="evidence" value="ECO:0007669"/>
    <property type="project" value="InterPro"/>
</dbReference>
<dbReference type="InterPro" id="IPR040982">
    <property type="entry name" value="DNA_pol3_finger"/>
</dbReference>
<dbReference type="AlphaFoldDB" id="C0CJF9"/>
<dbReference type="CDD" id="cd04485">
    <property type="entry name" value="DnaE_OBF"/>
    <property type="match status" value="1"/>
</dbReference>
<dbReference type="EMBL" id="ACBZ01000043">
    <property type="protein sequence ID" value="EEG50069.1"/>
    <property type="molecule type" value="Genomic_DNA"/>
</dbReference>
<sequence>MNFTHLHVHTEYSLLDGSNKITEYVERVKELGMDSAAITDHGVMYGCIDFYRACKAAGINPILGCEVYVAPSSRFDRETGAGEDRYYHLVLLAENNQGYSNLMKIVSKSFVEGFYYKPRVDLALLREYHEGIIALSACLAGEVARYLTRGMYEEGKKAALRYEEIFGKGNFFLELQDHGISQQQTVNQQLLRMHQETGIDLVATNDVHYTYAEDEAPHDILLCIQTGKKLSDENRMRYVGGQYYVKSAEQMAELFPYALEALENTYKIGQRCHVDIEFGVTKLPKYDVPEGYTSWEYLNKLCFEGLEERYQPVTEELRQRLSYELDTIKNMGYVDYFLIVWDFIKYARDHGIMVGPGRGSAAGSLVSYTLGITKLDPMRYDLLFERFLNPERVSMPDIDVDFCFERRQEVIDYVVKKYGKDRVVQIVTFGTLAARGVIRDVGRVLDMPYSQVDTIAKMIPTELNITIDLALKKNPELAKVYEEDPEIHHLIDMAKRLEGLPRHTSMHAAGVVISQKDVDEYVPLSRAADGTITTQFTMTTLEELGLLKMDFLGLRTLTVIQNAVELVEADKGIHLDMDAIDYNDPKVLDSLGTGHTDGVFQLESGGMKSFMKELKPQSLEDVIAGISLYRPGPMDFIPQYIRGKNHPETITYDCPQLEPILKATYGCIVYQEQVMQIVRNLGGYTLGRSDLLRRAMSKKKASVMEKERQSFVYGNEEEGVPGCINNGIDEKIANRIYDNMIDFAKYAFNKSHAAAYAVVSYQTAFLKYYYPVEFMAALMTSVIDNPGKVSEYIFTCRKMGIQILPPDINRGETVFSVDHGAIRYALAAIKSIGKSVIDEIVKERKTNGEFVSMKDFVTRINNKDINKRSLENFIKAGAFDCLEGNRRQQMMVYPLVMESAIQEKKNMMAGQMSLFDLVGEEDKKDYEIQLPKVEEYDQDTLLNFEKEVLGIYISGHPLEKYRALMEKNVTAWTSDFQPDEETGFPKVKDGVKAIIGGMITEKKVKYTRTNKVMAFLTLEDLVGIVEVVVFPRDYEKNQRLIEVDNKVLIQGRISAEDDRASKLICEKIRSFDEMPRELWIQFESRQDYAQKDEELTQLLRESPGRNAVVVYLKDVKAMKRLPVSYNVQIEDGMLAKLAGKFGGQNVKVVERVLKNF</sequence>
<dbReference type="SMART" id="SM00481">
    <property type="entry name" value="POLIIIAc"/>
    <property type="match status" value="1"/>
</dbReference>
<dbReference type="InterPro" id="IPR029460">
    <property type="entry name" value="DNAPol_HHH"/>
</dbReference>
<dbReference type="RefSeq" id="WP_005946649.1">
    <property type="nucleotide sequence ID" value="NZ_CP136423.1"/>
</dbReference>
<evidence type="ECO:0000256" key="2">
    <source>
        <dbReference type="ARBA" id="ARBA00009496"/>
    </source>
</evidence>
<evidence type="ECO:0000256" key="6">
    <source>
        <dbReference type="ARBA" id="ARBA00022695"/>
    </source>
</evidence>
<dbReference type="GO" id="GO:0008408">
    <property type="term" value="F:3'-5' exonuclease activity"/>
    <property type="evidence" value="ECO:0007669"/>
    <property type="project" value="InterPro"/>
</dbReference>
<keyword evidence="7" id="KW-0235">DNA replication</keyword>
<dbReference type="NCBIfam" id="TIGR00594">
    <property type="entry name" value="polc"/>
    <property type="match status" value="1"/>
</dbReference>